<dbReference type="EMBL" id="CM042010">
    <property type="protein sequence ID" value="KAI3780175.1"/>
    <property type="molecule type" value="Genomic_DNA"/>
</dbReference>
<protein>
    <submittedName>
        <fullName evidence="1">Uncharacterized protein</fullName>
    </submittedName>
</protein>
<comment type="caution">
    <text evidence="1">The sequence shown here is derived from an EMBL/GenBank/DDBJ whole genome shotgun (WGS) entry which is preliminary data.</text>
</comment>
<evidence type="ECO:0000313" key="2">
    <source>
        <dbReference type="Proteomes" id="UP001055811"/>
    </source>
</evidence>
<gene>
    <name evidence="1" type="ORF">L2E82_10146</name>
</gene>
<reference evidence="1 2" key="2">
    <citation type="journal article" date="2022" name="Mol. Ecol. Resour.">
        <title>The genomes of chicory, endive, great burdock and yacon provide insights into Asteraceae paleo-polyploidization history and plant inulin production.</title>
        <authorList>
            <person name="Fan W."/>
            <person name="Wang S."/>
            <person name="Wang H."/>
            <person name="Wang A."/>
            <person name="Jiang F."/>
            <person name="Liu H."/>
            <person name="Zhao H."/>
            <person name="Xu D."/>
            <person name="Zhang Y."/>
        </authorList>
    </citation>
    <scope>NUCLEOTIDE SEQUENCE [LARGE SCALE GENOMIC DNA]</scope>
    <source>
        <strain evidence="2">cv. Punajuju</strain>
        <tissue evidence="1">Leaves</tissue>
    </source>
</reference>
<dbReference type="Proteomes" id="UP001055811">
    <property type="component" value="Linkage Group LG02"/>
</dbReference>
<evidence type="ECO:0000313" key="1">
    <source>
        <dbReference type="EMBL" id="KAI3780175.1"/>
    </source>
</evidence>
<proteinExistence type="predicted"/>
<keyword evidence="2" id="KW-1185">Reference proteome</keyword>
<organism evidence="1 2">
    <name type="scientific">Cichorium intybus</name>
    <name type="common">Chicory</name>
    <dbReference type="NCBI Taxonomy" id="13427"/>
    <lineage>
        <taxon>Eukaryota</taxon>
        <taxon>Viridiplantae</taxon>
        <taxon>Streptophyta</taxon>
        <taxon>Embryophyta</taxon>
        <taxon>Tracheophyta</taxon>
        <taxon>Spermatophyta</taxon>
        <taxon>Magnoliopsida</taxon>
        <taxon>eudicotyledons</taxon>
        <taxon>Gunneridae</taxon>
        <taxon>Pentapetalae</taxon>
        <taxon>asterids</taxon>
        <taxon>campanulids</taxon>
        <taxon>Asterales</taxon>
        <taxon>Asteraceae</taxon>
        <taxon>Cichorioideae</taxon>
        <taxon>Cichorieae</taxon>
        <taxon>Cichoriinae</taxon>
        <taxon>Cichorium</taxon>
    </lineage>
</organism>
<accession>A0ACB9GAS0</accession>
<name>A0ACB9GAS0_CICIN</name>
<sequence length="166" mass="18943">MELLKRLCQSSTLSTSTISLGWRRPNFTFWVTSPSSSISISSFLASVTIVIVQVNKNLWVVCKDWWWVFRDNGVSERNSFTVSSSKNKTREDNPINSRRQPRIKGRFAKRTDSRESDVDMWLFTALSGVSTKSCIRGEMEDGGEIQCSRLLILSCDVQSQYNLAKM</sequence>
<reference evidence="2" key="1">
    <citation type="journal article" date="2022" name="Mol. Ecol. Resour.">
        <title>The genomes of chicory, endive, great burdock and yacon provide insights into Asteraceae palaeo-polyploidization history and plant inulin production.</title>
        <authorList>
            <person name="Fan W."/>
            <person name="Wang S."/>
            <person name="Wang H."/>
            <person name="Wang A."/>
            <person name="Jiang F."/>
            <person name="Liu H."/>
            <person name="Zhao H."/>
            <person name="Xu D."/>
            <person name="Zhang Y."/>
        </authorList>
    </citation>
    <scope>NUCLEOTIDE SEQUENCE [LARGE SCALE GENOMIC DNA]</scope>
    <source>
        <strain evidence="2">cv. Punajuju</strain>
    </source>
</reference>